<feature type="domain" description="ABC transporter" evidence="10">
    <location>
        <begin position="328"/>
        <end position="565"/>
    </location>
</feature>
<evidence type="ECO:0000256" key="3">
    <source>
        <dbReference type="ARBA" id="ARBA00022553"/>
    </source>
</evidence>
<evidence type="ECO:0000256" key="9">
    <source>
        <dbReference type="SAM" id="Phobius"/>
    </source>
</evidence>
<evidence type="ECO:0000259" key="10">
    <source>
        <dbReference type="PROSITE" id="PS50893"/>
    </source>
</evidence>
<name>A0ABR6MAX7_MICEC</name>
<feature type="transmembrane region" description="Helical" evidence="9">
    <location>
        <begin position="699"/>
        <end position="718"/>
    </location>
</feature>
<sequence length="924" mass="101874">MKPIRYGPFARAADWYQGWRDGRSGIPPRPRTRGHRVTTAHREVLIRRAQDAFDHEYLRMETLLFGAGQTMVGAEARKRGSLAMLRRAEAESAALGRELTPEELGRRRTGEKAADPRIVADRRKREQHKRRTGVLTMIRDIHREVTDAEVQLARAGREATVQREVAYARVRRIHEHTHRRLAAYRRRLVRSHPDGPWVNQVLGVLDPEIPQWALPEHDGPGHERAEVDYPPPPPRSVEVIMLVPVTVFGSKVPPSDVLVEGYDVSERHFRIERAGQGLRLRHLGHGRELYVDGRAVRSATLRPGDSFDFDRFRYRVSEDATHLLVTRLGPAGLIVHGLSDETGRLTRMSFVQRTGTVVAILGPSGAGKSSLFGALTRELSTEAGGSLYFAGLDLNRHAEQVRSMLGFVPQDDSLHTTLTVRRLLRYSDRLRSTGPRHKGDRERHIEEICSWLGLTKHLDSLVANLSGGQRKRVSIGLELLSDPTLLMLDEPTSGLDSHMDREVMKLLRRYAHAGERTVITVTHSNEHLNLADATLVVGSRGRPVYFGAPSGECEALQAASYADLMATLAKQPDEPGGEVATALAGAYQAGPEVAEAAREAGLAAREPDERANRIRRPHAAVVAARQVPVLIARQWALVLSHGQRKNRAERGFLDRLRTVMVAASPMLIAAVTAVLAALVTGPDGLGPAEPGAPRESGPMVLSLLTTLAVLSGQALTYSNVVSEFAIVRREYRTGMKPSALLLANWSVYAVLAVAQAAIVTVVFTRLKPGPVHGLSIPPTWQLFVTLALLSVTAMSLGLLISVHARKLEQAVAWTTAASIAQIAFNGVTSDMSGDRLLQVLGMLMPTRWGLGAAASATDLRAVAPTTAYHDAIWSHTTGQYAFNMSMLAVLTLLFFVLAVVRLGRRLRPRQRISRRWWTGWRRSP</sequence>
<dbReference type="InterPro" id="IPR000253">
    <property type="entry name" value="FHA_dom"/>
</dbReference>
<keyword evidence="5" id="KW-0547">Nucleotide-binding</keyword>
<dbReference type="Pfam" id="PF00498">
    <property type="entry name" value="FHA"/>
    <property type="match status" value="1"/>
</dbReference>
<dbReference type="Proteomes" id="UP000618986">
    <property type="component" value="Unassembled WGS sequence"/>
</dbReference>
<keyword evidence="7 9" id="KW-1133">Transmembrane helix</keyword>
<dbReference type="Gene3D" id="3.40.50.300">
    <property type="entry name" value="P-loop containing nucleotide triphosphate hydrolases"/>
    <property type="match status" value="1"/>
</dbReference>
<dbReference type="Pfam" id="PF00005">
    <property type="entry name" value="ABC_tran"/>
    <property type="match status" value="1"/>
</dbReference>
<evidence type="ECO:0000256" key="2">
    <source>
        <dbReference type="ARBA" id="ARBA00022448"/>
    </source>
</evidence>
<dbReference type="SMART" id="SM00382">
    <property type="entry name" value="AAA"/>
    <property type="match status" value="1"/>
</dbReference>
<proteinExistence type="predicted"/>
<dbReference type="InterPro" id="IPR013525">
    <property type="entry name" value="ABC2_TM"/>
</dbReference>
<keyword evidence="3" id="KW-0597">Phosphoprotein</keyword>
<dbReference type="CDD" id="cd00060">
    <property type="entry name" value="FHA"/>
    <property type="match status" value="1"/>
</dbReference>
<dbReference type="InterPro" id="IPR027417">
    <property type="entry name" value="P-loop_NTPase"/>
</dbReference>
<keyword evidence="4 9" id="KW-0812">Transmembrane</keyword>
<dbReference type="InterPro" id="IPR003593">
    <property type="entry name" value="AAA+_ATPase"/>
</dbReference>
<dbReference type="PROSITE" id="PS00211">
    <property type="entry name" value="ABC_TRANSPORTER_1"/>
    <property type="match status" value="1"/>
</dbReference>
<gene>
    <name evidence="11" type="ORF">FHU28_002367</name>
</gene>
<keyword evidence="2" id="KW-0813">Transport</keyword>
<evidence type="ECO:0000313" key="11">
    <source>
        <dbReference type="EMBL" id="MBB5112528.1"/>
    </source>
</evidence>
<dbReference type="InterPro" id="IPR008984">
    <property type="entry name" value="SMAD_FHA_dom_sf"/>
</dbReference>
<protein>
    <submittedName>
        <fullName evidence="11">ABC-type multidrug transport system ATPase subunit</fullName>
    </submittedName>
</protein>
<reference evidence="11 12" key="1">
    <citation type="submission" date="2020-08" db="EMBL/GenBank/DDBJ databases">
        <title>Sequencing the genomes of 1000 actinobacteria strains.</title>
        <authorList>
            <person name="Klenk H.-P."/>
        </authorList>
    </citation>
    <scope>NUCLEOTIDE SEQUENCE [LARGE SCALE GENOMIC DNA]</scope>
    <source>
        <strain evidence="11 12">DSM 43036</strain>
    </source>
</reference>
<feature type="transmembrane region" description="Helical" evidence="9">
    <location>
        <begin position="659"/>
        <end position="679"/>
    </location>
</feature>
<keyword evidence="8 9" id="KW-0472">Membrane</keyword>
<feature type="transmembrane region" description="Helical" evidence="9">
    <location>
        <begin position="619"/>
        <end position="638"/>
    </location>
</feature>
<feature type="transmembrane region" description="Helical" evidence="9">
    <location>
        <begin position="880"/>
        <end position="902"/>
    </location>
</feature>
<dbReference type="PANTHER" id="PTHR48041">
    <property type="entry name" value="ABC TRANSPORTER G FAMILY MEMBER 28"/>
    <property type="match status" value="1"/>
</dbReference>
<dbReference type="InterPro" id="IPR036661">
    <property type="entry name" value="Luciferase-like_sf"/>
</dbReference>
<dbReference type="InterPro" id="IPR050352">
    <property type="entry name" value="ABCG_transporters"/>
</dbReference>
<feature type="transmembrane region" description="Helical" evidence="9">
    <location>
        <begin position="810"/>
        <end position="827"/>
    </location>
</feature>
<evidence type="ECO:0000256" key="6">
    <source>
        <dbReference type="ARBA" id="ARBA00022840"/>
    </source>
</evidence>
<evidence type="ECO:0000256" key="8">
    <source>
        <dbReference type="ARBA" id="ARBA00023136"/>
    </source>
</evidence>
<dbReference type="SUPFAM" id="SSF49879">
    <property type="entry name" value="SMAD/FHA domain"/>
    <property type="match status" value="1"/>
</dbReference>
<dbReference type="GeneID" id="300292943"/>
<feature type="transmembrane region" description="Helical" evidence="9">
    <location>
        <begin position="739"/>
        <end position="763"/>
    </location>
</feature>
<keyword evidence="12" id="KW-1185">Reference proteome</keyword>
<dbReference type="InterPro" id="IPR017871">
    <property type="entry name" value="ABC_transporter-like_CS"/>
</dbReference>
<feature type="transmembrane region" description="Helical" evidence="9">
    <location>
        <begin position="783"/>
        <end position="803"/>
    </location>
</feature>
<evidence type="ECO:0000313" key="12">
    <source>
        <dbReference type="Proteomes" id="UP000618986"/>
    </source>
</evidence>
<keyword evidence="6" id="KW-0067">ATP-binding</keyword>
<evidence type="ECO:0000256" key="4">
    <source>
        <dbReference type="ARBA" id="ARBA00022692"/>
    </source>
</evidence>
<dbReference type="PROSITE" id="PS50893">
    <property type="entry name" value="ABC_TRANSPORTER_2"/>
    <property type="match status" value="1"/>
</dbReference>
<comment type="caution">
    <text evidence="11">The sequence shown here is derived from an EMBL/GenBank/DDBJ whole genome shotgun (WGS) entry which is preliminary data.</text>
</comment>
<accession>A0ABR6MAX7</accession>
<dbReference type="SUPFAM" id="SSF52540">
    <property type="entry name" value="P-loop containing nucleoside triphosphate hydrolases"/>
    <property type="match status" value="1"/>
</dbReference>
<dbReference type="PANTHER" id="PTHR48041:SF139">
    <property type="entry name" value="PROTEIN SCARLET"/>
    <property type="match status" value="1"/>
</dbReference>
<dbReference type="Gene3D" id="2.60.200.20">
    <property type="match status" value="1"/>
</dbReference>
<dbReference type="RefSeq" id="WP_184683680.1">
    <property type="nucleotide sequence ID" value="NZ_JACHJC010000001.1"/>
</dbReference>
<dbReference type="SUPFAM" id="SSF51679">
    <property type="entry name" value="Bacterial luciferase-like"/>
    <property type="match status" value="1"/>
</dbReference>
<dbReference type="Pfam" id="PF01061">
    <property type="entry name" value="ABC2_membrane"/>
    <property type="match status" value="1"/>
</dbReference>
<evidence type="ECO:0000256" key="1">
    <source>
        <dbReference type="ARBA" id="ARBA00004141"/>
    </source>
</evidence>
<evidence type="ECO:0000256" key="5">
    <source>
        <dbReference type="ARBA" id="ARBA00022741"/>
    </source>
</evidence>
<dbReference type="InterPro" id="IPR003439">
    <property type="entry name" value="ABC_transporter-like_ATP-bd"/>
</dbReference>
<organism evidence="11 12">
    <name type="scientific">Micromonospora echinospora</name>
    <name type="common">Micromonospora purpurea</name>
    <dbReference type="NCBI Taxonomy" id="1877"/>
    <lineage>
        <taxon>Bacteria</taxon>
        <taxon>Bacillati</taxon>
        <taxon>Actinomycetota</taxon>
        <taxon>Actinomycetes</taxon>
        <taxon>Micromonosporales</taxon>
        <taxon>Micromonosporaceae</taxon>
        <taxon>Micromonospora</taxon>
    </lineage>
</organism>
<dbReference type="EMBL" id="JACHJC010000001">
    <property type="protein sequence ID" value="MBB5112528.1"/>
    <property type="molecule type" value="Genomic_DNA"/>
</dbReference>
<comment type="subcellular location">
    <subcellularLocation>
        <location evidence="1">Membrane</location>
        <topology evidence="1">Multi-pass membrane protein</topology>
    </subcellularLocation>
</comment>
<evidence type="ECO:0000256" key="7">
    <source>
        <dbReference type="ARBA" id="ARBA00022989"/>
    </source>
</evidence>